<dbReference type="Proteomes" id="UP000294192">
    <property type="component" value="Unassembled WGS sequence"/>
</dbReference>
<dbReference type="OrthoDB" id="9772207at2"/>
<feature type="domain" description="Glycoside hydrolase family 38 central" evidence="5">
    <location>
        <begin position="287"/>
        <end position="365"/>
    </location>
</feature>
<dbReference type="InterPro" id="IPR028995">
    <property type="entry name" value="Glyco_hydro_57/38_cen_sf"/>
</dbReference>
<dbReference type="SUPFAM" id="SSF74650">
    <property type="entry name" value="Galactose mutarotase-like"/>
    <property type="match status" value="1"/>
</dbReference>
<dbReference type="Gene3D" id="3.20.110.10">
    <property type="entry name" value="Glycoside hydrolase 38, N terminal domain"/>
    <property type="match status" value="1"/>
</dbReference>
<evidence type="ECO:0000256" key="4">
    <source>
        <dbReference type="ARBA" id="ARBA00023295"/>
    </source>
</evidence>
<dbReference type="InterPro" id="IPR015341">
    <property type="entry name" value="Glyco_hydro_38_cen"/>
</dbReference>
<dbReference type="EMBL" id="PSZO01000005">
    <property type="protein sequence ID" value="TCG11535.1"/>
    <property type="molecule type" value="Genomic_DNA"/>
</dbReference>
<evidence type="ECO:0000313" key="6">
    <source>
        <dbReference type="EMBL" id="TCG11535.1"/>
    </source>
</evidence>
<dbReference type="PANTHER" id="PTHR46017">
    <property type="entry name" value="ALPHA-MANNOSIDASE 2C1"/>
    <property type="match status" value="1"/>
</dbReference>
<organism evidence="6 7">
    <name type="scientific">Mycoplasma marinum</name>
    <dbReference type="NCBI Taxonomy" id="1937190"/>
    <lineage>
        <taxon>Bacteria</taxon>
        <taxon>Bacillati</taxon>
        <taxon>Mycoplasmatota</taxon>
        <taxon>Mollicutes</taxon>
        <taxon>Mycoplasmataceae</taxon>
        <taxon>Mycoplasma</taxon>
    </lineage>
</organism>
<dbReference type="SUPFAM" id="SSF88713">
    <property type="entry name" value="Glycoside hydrolase/deacetylase"/>
    <property type="match status" value="1"/>
</dbReference>
<dbReference type="GO" id="GO:0004559">
    <property type="term" value="F:alpha-mannosidase activity"/>
    <property type="evidence" value="ECO:0007669"/>
    <property type="project" value="InterPro"/>
</dbReference>
<keyword evidence="3" id="KW-0378">Hydrolase</keyword>
<dbReference type="Gene3D" id="2.70.98.30">
    <property type="entry name" value="Golgi alpha-mannosidase II, domain 4"/>
    <property type="match status" value="1"/>
</dbReference>
<proteinExistence type="inferred from homology"/>
<dbReference type="InterPro" id="IPR000602">
    <property type="entry name" value="Glyco_hydro_38_N"/>
</dbReference>
<comment type="similarity">
    <text evidence="1">Belongs to the glycosyl hydrolase 38 family.</text>
</comment>
<keyword evidence="7" id="KW-1185">Reference proteome</keyword>
<dbReference type="InterPro" id="IPR011013">
    <property type="entry name" value="Gal_mutarotase_sf_dom"/>
</dbReference>
<evidence type="ECO:0000313" key="7">
    <source>
        <dbReference type="Proteomes" id="UP000294192"/>
    </source>
</evidence>
<accession>A0A4R0XRN4</accession>
<sequence>MSNKKNVHLIPQTHWDREWYYSSVNSKAMCYWSMKYMIAYLEKNNKAQFLFDGQTSIIDDFIEFAPDWEERLRKVITSRQLMVGPWYTQTDNLQPMGESILRNLEIGGKIAEDMGHRMNVGYLPDSFGHNPQTPQIMRQVGIDNFTFYRGLDPKKVNNKLYFNFIAPSGDEVLGVWQTHYFTSSKWNTYEGFMKTGYKNRGTTGEVTVESYDERSLGAPIWITMGGDMRSFKPEINDYIEKFQDDKKYNFIMSNYEDAIKEAKEYINNNNVKIEKYEGELRDSFTGRAHRSIMSARMDLKQKLYELESSLIEVIEPLSVVAAKKGIDVPWKMIERAWKDLFKTSAHDSYGGCVEDFVYKKMMQRLVDALIITRSVETMLMKLISYKKRTSSKKDQAFIMNLSPKPYTGPYKIQMSYEPEEEGEKFSEYSFELEGKKVEYHLNDRNRKENYNRTLDDVILFVEDIPPFELQTIDIKYISEEKTINIQKNIQNIFWKIEVKNQKINVYDKRKDKIYDDVFKLISDASAGDTYDHSPLDFKENEIQLKNIVNTKVTEGNKLKTIELTYETKLPNGLSEWKLKKKTQTQKVFLTITLFKEQLIFNIKVKNNCDNLRLRAMINLGKKVKKWEHDMQYFITERKVDFDKNIDWKKVDKNGDKWLEYPTNLSPHQKIISSKNAGVALITSGSKEHEVINFNSTSHVALTLFRALDVFSRGDMAYRPGRPSGRPSIAPLAQLKDSFLEFNIKFITNDISNVALYEQTNMFSNKAFYIKDSWDTKNPMEVFGFEEEFYIGENKEFKLPFSIPEGLSMKALYKDPEGKFKVRLLNVTNKIIKLDDKKIRPWKLLTVEI</sequence>
<dbReference type="InterPro" id="IPR037094">
    <property type="entry name" value="Glyco_hydro_38_cen_sf"/>
</dbReference>
<reference evidence="6 7" key="1">
    <citation type="submission" date="2018-02" db="EMBL/GenBank/DDBJ databases">
        <title>Mycoplasma marinum and Mycoplasma todarodis sp. nov., moderately halophilic and psychrotolerant mycoplasmas isolated from cephalopods.</title>
        <authorList>
            <person name="Viver T."/>
        </authorList>
    </citation>
    <scope>NUCLEOTIDE SEQUENCE [LARGE SCALE GENOMIC DNA]</scope>
    <source>
        <strain evidence="6 7">PE</strain>
    </source>
</reference>
<name>A0A4R0XRN4_9MOLU</name>
<evidence type="ECO:0000256" key="2">
    <source>
        <dbReference type="ARBA" id="ARBA00022723"/>
    </source>
</evidence>
<evidence type="ECO:0000256" key="3">
    <source>
        <dbReference type="ARBA" id="ARBA00022801"/>
    </source>
</evidence>
<evidence type="ECO:0000259" key="5">
    <source>
        <dbReference type="SMART" id="SM00872"/>
    </source>
</evidence>
<dbReference type="Pfam" id="PF09261">
    <property type="entry name" value="Alpha-mann_mid"/>
    <property type="match status" value="1"/>
</dbReference>
<evidence type="ECO:0000256" key="1">
    <source>
        <dbReference type="ARBA" id="ARBA00009792"/>
    </source>
</evidence>
<dbReference type="GO" id="GO:0006013">
    <property type="term" value="P:mannose metabolic process"/>
    <property type="evidence" value="ECO:0007669"/>
    <property type="project" value="InterPro"/>
</dbReference>
<dbReference type="GO" id="GO:0030246">
    <property type="term" value="F:carbohydrate binding"/>
    <property type="evidence" value="ECO:0007669"/>
    <property type="project" value="InterPro"/>
</dbReference>
<dbReference type="InterPro" id="IPR027291">
    <property type="entry name" value="Glyco_hydro_38_N_sf"/>
</dbReference>
<dbReference type="GO" id="GO:0009313">
    <property type="term" value="P:oligosaccharide catabolic process"/>
    <property type="evidence" value="ECO:0007669"/>
    <property type="project" value="TreeGrafter"/>
</dbReference>
<keyword evidence="4" id="KW-0326">Glycosidase</keyword>
<dbReference type="RefSeq" id="WP_131598719.1">
    <property type="nucleotide sequence ID" value="NZ_PSZO01000005.1"/>
</dbReference>
<dbReference type="Pfam" id="PF01074">
    <property type="entry name" value="Glyco_hydro_38N"/>
    <property type="match status" value="1"/>
</dbReference>
<dbReference type="Gene3D" id="1.20.1270.50">
    <property type="entry name" value="Glycoside hydrolase family 38, central domain"/>
    <property type="match status" value="1"/>
</dbReference>
<dbReference type="GO" id="GO:0046872">
    <property type="term" value="F:metal ion binding"/>
    <property type="evidence" value="ECO:0007669"/>
    <property type="project" value="UniProtKB-KW"/>
</dbReference>
<comment type="caution">
    <text evidence="6">The sequence shown here is derived from an EMBL/GenBank/DDBJ whole genome shotgun (WGS) entry which is preliminary data.</text>
</comment>
<dbReference type="PANTHER" id="PTHR46017:SF2">
    <property type="entry name" value="MANNOSYLGLYCERATE HYDROLASE"/>
    <property type="match status" value="1"/>
</dbReference>
<dbReference type="AlphaFoldDB" id="A0A4R0XRN4"/>
<dbReference type="SMART" id="SM00872">
    <property type="entry name" value="Alpha-mann_mid"/>
    <property type="match status" value="1"/>
</dbReference>
<gene>
    <name evidence="6" type="ORF">C4B24_01660</name>
</gene>
<dbReference type="SUPFAM" id="SSF88688">
    <property type="entry name" value="Families 57/38 glycoside transferase middle domain"/>
    <property type="match status" value="1"/>
</dbReference>
<keyword evidence="2" id="KW-0479">Metal-binding</keyword>
<dbReference type="InterPro" id="IPR011330">
    <property type="entry name" value="Glyco_hydro/deAcase_b/a-brl"/>
</dbReference>
<protein>
    <recommendedName>
        <fullName evidence="5">Glycoside hydrolase family 38 central domain-containing protein</fullName>
    </recommendedName>
</protein>